<dbReference type="SUPFAM" id="SSF53254">
    <property type="entry name" value="Phosphoglycerate mutase-like"/>
    <property type="match status" value="1"/>
</dbReference>
<dbReference type="OrthoDB" id="354304at2759"/>
<dbReference type="PANTHER" id="PTHR46517:SF1">
    <property type="entry name" value="FRUCTOSE-2,6-BISPHOSPHATASE TIGAR"/>
    <property type="match status" value="1"/>
</dbReference>
<accession>A0A830HF12</accession>
<dbReference type="SMART" id="SM00855">
    <property type="entry name" value="PGAM"/>
    <property type="match status" value="1"/>
</dbReference>
<dbReference type="CDD" id="cd07067">
    <property type="entry name" value="HP_PGM_like"/>
    <property type="match status" value="1"/>
</dbReference>
<dbReference type="PROSITE" id="PS00175">
    <property type="entry name" value="PG_MUTASE"/>
    <property type="match status" value="1"/>
</dbReference>
<dbReference type="InterPro" id="IPR001345">
    <property type="entry name" value="PG/BPGM_mutase_AS"/>
</dbReference>
<feature type="region of interest" description="Disordered" evidence="4">
    <location>
        <begin position="1"/>
        <end position="66"/>
    </location>
</feature>
<dbReference type="InterPro" id="IPR013078">
    <property type="entry name" value="His_Pase_superF_clade-1"/>
</dbReference>
<feature type="binding site" evidence="3">
    <location>
        <position position="182"/>
    </location>
    <ligand>
        <name>substrate</name>
    </ligand>
</feature>
<evidence type="ECO:0000256" key="1">
    <source>
        <dbReference type="ARBA" id="ARBA00022801"/>
    </source>
</evidence>
<evidence type="ECO:0000313" key="6">
    <source>
        <dbReference type="Proteomes" id="UP000660262"/>
    </source>
</evidence>
<dbReference type="Gene3D" id="3.40.50.1240">
    <property type="entry name" value="Phosphoglycerate mutase-like"/>
    <property type="match status" value="1"/>
</dbReference>
<organism evidence="5 6">
    <name type="scientific">Pycnococcus provasolii</name>
    <dbReference type="NCBI Taxonomy" id="41880"/>
    <lineage>
        <taxon>Eukaryota</taxon>
        <taxon>Viridiplantae</taxon>
        <taxon>Chlorophyta</taxon>
        <taxon>Pseudoscourfieldiophyceae</taxon>
        <taxon>Pseudoscourfieldiales</taxon>
        <taxon>Pycnococcaceae</taxon>
        <taxon>Pycnococcus</taxon>
    </lineage>
</organism>
<proteinExistence type="predicted"/>
<keyword evidence="1" id="KW-0378">Hydrolase</keyword>
<evidence type="ECO:0000256" key="2">
    <source>
        <dbReference type="PIRSR" id="PIRSR613078-1"/>
    </source>
</evidence>
<name>A0A830HF12_9CHLO</name>
<feature type="compositionally biased region" description="Polar residues" evidence="4">
    <location>
        <begin position="17"/>
        <end position="30"/>
    </location>
</feature>
<dbReference type="GO" id="GO:0043456">
    <property type="term" value="P:regulation of pentose-phosphate shunt"/>
    <property type="evidence" value="ECO:0007669"/>
    <property type="project" value="TreeGrafter"/>
</dbReference>
<sequence>MRTAQGSNIVGARLTPVSKSSAVPQVSSPTGVGVSNPMYTPPTDSELEEPEYGTPAYSPPTTSPPTTTSDIATALTDHDMATTPVMYPYTRTNIQYHNRRRQAQETSPPQRLAPMAPSEALMCRKLRVVMCRHGQTPANFRKLIQGQSDSGLTLQGVKQAELLGARLAEYRFDHVYVSDLGRARKTFEALSHVSATCGNPLPGPVYTTLLRERHAGQFEGQTYGSTEAAARRAGVSTRAFRPKGGESWEDVCARARVFLHELAEKHLAPSSREPVVLCMTHGGFIKEFINAAAERAPDEAKEMWRQVRGKSSAPLYPNKARNCAIYVFEMSPAYPGGIRVETVLANDASHLTSAFTDAAASNNIPSSPLRLTAPLP</sequence>
<dbReference type="Pfam" id="PF00300">
    <property type="entry name" value="His_Phos_1"/>
    <property type="match status" value="1"/>
</dbReference>
<keyword evidence="6" id="KW-1185">Reference proteome</keyword>
<dbReference type="GO" id="GO:0004331">
    <property type="term" value="F:fructose-2,6-bisphosphate 2-phosphatase activity"/>
    <property type="evidence" value="ECO:0007669"/>
    <property type="project" value="TreeGrafter"/>
</dbReference>
<feature type="active site" description="Proton donor/acceptor" evidence="2">
    <location>
        <position position="212"/>
    </location>
</feature>
<dbReference type="EMBL" id="BNJQ01000010">
    <property type="protein sequence ID" value="GHP05368.1"/>
    <property type="molecule type" value="Genomic_DNA"/>
</dbReference>
<dbReference type="InterPro" id="IPR029033">
    <property type="entry name" value="His_PPase_superfam"/>
</dbReference>
<dbReference type="Proteomes" id="UP000660262">
    <property type="component" value="Unassembled WGS sequence"/>
</dbReference>
<feature type="binding site" evidence="3">
    <location>
        <begin position="132"/>
        <end position="139"/>
    </location>
    <ligand>
        <name>substrate</name>
    </ligand>
</feature>
<dbReference type="AlphaFoldDB" id="A0A830HF12"/>
<gene>
    <name evidence="5" type="ORF">PPROV_000412000</name>
</gene>
<evidence type="ECO:0000256" key="4">
    <source>
        <dbReference type="SAM" id="MobiDB-lite"/>
    </source>
</evidence>
<protein>
    <recommendedName>
        <fullName evidence="7">Phosphoglycerate mutase (2,3-diphosphoglycerate-dependent)</fullName>
    </recommendedName>
</protein>
<dbReference type="GO" id="GO:0045820">
    <property type="term" value="P:negative regulation of glycolytic process"/>
    <property type="evidence" value="ECO:0007669"/>
    <property type="project" value="TreeGrafter"/>
</dbReference>
<comment type="caution">
    <text evidence="5">The sequence shown here is derived from an EMBL/GenBank/DDBJ whole genome shotgun (WGS) entry which is preliminary data.</text>
</comment>
<feature type="active site" description="Tele-phosphohistidine intermediate" evidence="2">
    <location>
        <position position="133"/>
    </location>
</feature>
<dbReference type="PANTHER" id="PTHR46517">
    <property type="entry name" value="FRUCTOSE-2,6-BISPHOSPHATASE TIGAR"/>
    <property type="match status" value="1"/>
</dbReference>
<dbReference type="InterPro" id="IPR051695">
    <property type="entry name" value="Phosphoglycerate_Mutase"/>
</dbReference>
<evidence type="ECO:0000313" key="5">
    <source>
        <dbReference type="EMBL" id="GHP05368.1"/>
    </source>
</evidence>
<dbReference type="GO" id="GO:0005829">
    <property type="term" value="C:cytosol"/>
    <property type="evidence" value="ECO:0007669"/>
    <property type="project" value="TreeGrafter"/>
</dbReference>
<evidence type="ECO:0008006" key="7">
    <source>
        <dbReference type="Google" id="ProtNLM"/>
    </source>
</evidence>
<reference evidence="5" key="1">
    <citation type="submission" date="2020-10" db="EMBL/GenBank/DDBJ databases">
        <title>Unveiling of a novel bifunctional photoreceptor, Dualchrome1, isolated from a cosmopolitan green alga.</title>
        <authorList>
            <person name="Suzuki S."/>
            <person name="Kawachi M."/>
        </authorList>
    </citation>
    <scope>NUCLEOTIDE SEQUENCE</scope>
    <source>
        <strain evidence="5">NIES 2893</strain>
    </source>
</reference>
<evidence type="ECO:0000256" key="3">
    <source>
        <dbReference type="PIRSR" id="PIRSR613078-2"/>
    </source>
</evidence>